<dbReference type="Gene3D" id="3.40.720.10">
    <property type="entry name" value="Alkaline Phosphatase, subunit A"/>
    <property type="match status" value="1"/>
</dbReference>
<organism evidence="4 5">
    <name type="scientific">Planktomarina temperata RCA23</name>
    <dbReference type="NCBI Taxonomy" id="666509"/>
    <lineage>
        <taxon>Bacteria</taxon>
        <taxon>Pseudomonadati</taxon>
        <taxon>Pseudomonadota</taxon>
        <taxon>Alphaproteobacteria</taxon>
        <taxon>Rhodobacterales</taxon>
        <taxon>Paracoccaceae</taxon>
        <taxon>Planktomarina</taxon>
    </lineage>
</organism>
<dbReference type="Proteomes" id="UP000028680">
    <property type="component" value="Chromosome"/>
</dbReference>
<feature type="domain" description="Sulfatase N-terminal" evidence="3">
    <location>
        <begin position="173"/>
        <end position="416"/>
    </location>
</feature>
<reference evidence="4 5" key="1">
    <citation type="journal article" date="2014" name="ISME J.">
        <title>Adaptation of an abundant Roseobacter RCA organism to pelagic systems revealed by genomic and transcriptomic analyses.</title>
        <authorList>
            <person name="Voget S."/>
            <person name="Wemheuer B."/>
            <person name="Brinkhoff T."/>
            <person name="Vollmers J."/>
            <person name="Dietrich S."/>
            <person name="Giebel H.A."/>
            <person name="Beardsley C."/>
            <person name="Sardemann C."/>
            <person name="Bakenhus I."/>
            <person name="Billerbeck S."/>
            <person name="Daniel R."/>
            <person name="Simon M."/>
        </authorList>
    </citation>
    <scope>NUCLEOTIDE SEQUENCE [LARGE SCALE GENOMIC DNA]</scope>
    <source>
        <strain evidence="4 5">RCA23</strain>
    </source>
</reference>
<evidence type="ECO:0000259" key="3">
    <source>
        <dbReference type="Pfam" id="PF00884"/>
    </source>
</evidence>
<keyword evidence="5" id="KW-1185">Reference proteome</keyword>
<sequence>MSERSSYILFITDQQRYDHLGCNGHPVLRTPNIDAMAAEGVSHDRFYVASPVCMPNRASLMTCRMPSSHGTRSLGIPLNHDSVTFVELLANAGYDTCLIGKSHLQNVSDFDIQIEPTKHREGFTAPPDDLNVATRSDLDNDTYQYERQAYWDKPDPKVPIPFYGFKEYFAVMRHGFNTGGSHLEWVKKNAPETLALRGRDKQFDHDFTVPQAIRTKVPEEHYSTTYIANRAVEWLEARRNNNKPFLLMVSFPDPHHPFTPPGKYWDMYKPEDMVVPAAYEADDWDPPEYIKVAERDRAKDPNLGQMEGYSVAVSKQEALEARALTCGMISMIDDAVGRVRAAAADAGVSENTVQIYTSDHGDHLGEHRLLFKGAEQYDSLTHVPFIWADPKGDSGTRTDDLAQTLDIGTTILEHAKVEKSIGMQGVVLAAAGGAGREAAHIQYETQRTQEAFGPRPRVHSIVYENWRLSMYLGKCPNELFDLSNDPGEMVNLWCSAKHQDVKARLVERLAELEIAAVDRVPLPTAQA</sequence>
<comment type="similarity">
    <text evidence="1">Belongs to the sulfatase family.</text>
</comment>
<gene>
    <name evidence="4" type="ORF">RCA23_c10960</name>
</gene>
<evidence type="ECO:0000256" key="1">
    <source>
        <dbReference type="ARBA" id="ARBA00008779"/>
    </source>
</evidence>
<dbReference type="KEGG" id="ptp:RCA23_c10960"/>
<evidence type="ECO:0000313" key="5">
    <source>
        <dbReference type="Proteomes" id="UP000028680"/>
    </source>
</evidence>
<dbReference type="PANTHER" id="PTHR42693">
    <property type="entry name" value="ARYLSULFATASE FAMILY MEMBER"/>
    <property type="match status" value="1"/>
</dbReference>
<dbReference type="SUPFAM" id="SSF53649">
    <property type="entry name" value="Alkaline phosphatase-like"/>
    <property type="match status" value="1"/>
</dbReference>
<protein>
    <submittedName>
        <fullName evidence="4">Sulfatase YidJ</fullName>
        <ecNumber evidence="4">3.6.1.-</ecNumber>
    </submittedName>
</protein>
<evidence type="ECO:0000256" key="2">
    <source>
        <dbReference type="ARBA" id="ARBA00022801"/>
    </source>
</evidence>
<evidence type="ECO:0000313" key="4">
    <source>
        <dbReference type="EMBL" id="AII86646.1"/>
    </source>
</evidence>
<dbReference type="InterPro" id="IPR050738">
    <property type="entry name" value="Sulfatase"/>
</dbReference>
<name>A0AAN0RI54_9RHOB</name>
<keyword evidence="2 4" id="KW-0378">Hydrolase</keyword>
<accession>A0AAN0RI54</accession>
<dbReference type="Pfam" id="PF00884">
    <property type="entry name" value="Sulfatase"/>
    <property type="match status" value="2"/>
</dbReference>
<feature type="domain" description="Sulfatase N-terminal" evidence="3">
    <location>
        <begin position="7"/>
        <end position="131"/>
    </location>
</feature>
<dbReference type="InterPro" id="IPR000917">
    <property type="entry name" value="Sulfatase_N"/>
</dbReference>
<dbReference type="PANTHER" id="PTHR42693:SF53">
    <property type="entry name" value="ENDO-4-O-SULFATASE"/>
    <property type="match status" value="1"/>
</dbReference>
<dbReference type="GO" id="GO:0004065">
    <property type="term" value="F:arylsulfatase activity"/>
    <property type="evidence" value="ECO:0007669"/>
    <property type="project" value="TreeGrafter"/>
</dbReference>
<dbReference type="InterPro" id="IPR017850">
    <property type="entry name" value="Alkaline_phosphatase_core_sf"/>
</dbReference>
<proteinExistence type="inferred from homology"/>
<dbReference type="RefSeq" id="WP_044049479.1">
    <property type="nucleotide sequence ID" value="NZ_CP003984.1"/>
</dbReference>
<dbReference type="EMBL" id="CP003984">
    <property type="protein sequence ID" value="AII86646.1"/>
    <property type="molecule type" value="Genomic_DNA"/>
</dbReference>
<dbReference type="EC" id="3.6.1.-" evidence="4"/>
<dbReference type="AlphaFoldDB" id="A0AAN0RI54"/>